<reference evidence="1 2" key="1">
    <citation type="journal article" date="2018" name="Nat. Ecol. Evol.">
        <title>Pezizomycetes genomes reveal the molecular basis of ectomycorrhizal truffle lifestyle.</title>
        <authorList>
            <person name="Murat C."/>
            <person name="Payen T."/>
            <person name="Noel B."/>
            <person name="Kuo A."/>
            <person name="Morin E."/>
            <person name="Chen J."/>
            <person name="Kohler A."/>
            <person name="Krizsan K."/>
            <person name="Balestrini R."/>
            <person name="Da Silva C."/>
            <person name="Montanini B."/>
            <person name="Hainaut M."/>
            <person name="Levati E."/>
            <person name="Barry K.W."/>
            <person name="Belfiori B."/>
            <person name="Cichocki N."/>
            <person name="Clum A."/>
            <person name="Dockter R.B."/>
            <person name="Fauchery L."/>
            <person name="Guy J."/>
            <person name="Iotti M."/>
            <person name="Le Tacon F."/>
            <person name="Lindquist E.A."/>
            <person name="Lipzen A."/>
            <person name="Malagnac F."/>
            <person name="Mello A."/>
            <person name="Molinier V."/>
            <person name="Miyauchi S."/>
            <person name="Poulain J."/>
            <person name="Riccioni C."/>
            <person name="Rubini A."/>
            <person name="Sitrit Y."/>
            <person name="Splivallo R."/>
            <person name="Traeger S."/>
            <person name="Wang M."/>
            <person name="Zifcakova L."/>
            <person name="Wipf D."/>
            <person name="Zambonelli A."/>
            <person name="Paolocci F."/>
            <person name="Nowrousian M."/>
            <person name="Ottonello S."/>
            <person name="Baldrian P."/>
            <person name="Spatafora J.W."/>
            <person name="Henrissat B."/>
            <person name="Nagy L.G."/>
            <person name="Aury J.M."/>
            <person name="Wincker P."/>
            <person name="Grigoriev I.V."/>
            <person name="Bonfante P."/>
            <person name="Martin F.M."/>
        </authorList>
    </citation>
    <scope>NUCLEOTIDE SEQUENCE [LARGE SCALE GENOMIC DNA]</scope>
    <source>
        <strain evidence="1 2">RN42</strain>
    </source>
</reference>
<organism evidence="1 2">
    <name type="scientific">Ascobolus immersus RN42</name>
    <dbReference type="NCBI Taxonomy" id="1160509"/>
    <lineage>
        <taxon>Eukaryota</taxon>
        <taxon>Fungi</taxon>
        <taxon>Dikarya</taxon>
        <taxon>Ascomycota</taxon>
        <taxon>Pezizomycotina</taxon>
        <taxon>Pezizomycetes</taxon>
        <taxon>Pezizales</taxon>
        <taxon>Ascobolaceae</taxon>
        <taxon>Ascobolus</taxon>
    </lineage>
</organism>
<evidence type="ECO:0000313" key="1">
    <source>
        <dbReference type="EMBL" id="RPA74234.1"/>
    </source>
</evidence>
<gene>
    <name evidence="1" type="ORF">BJ508DRAFT_333263</name>
</gene>
<protein>
    <submittedName>
        <fullName evidence="1">Uncharacterized protein</fullName>
    </submittedName>
</protein>
<dbReference type="AlphaFoldDB" id="A0A3N4HX34"/>
<dbReference type="EMBL" id="ML119796">
    <property type="protein sequence ID" value="RPA74234.1"/>
    <property type="molecule type" value="Genomic_DNA"/>
</dbReference>
<name>A0A3N4HX34_ASCIM</name>
<accession>A0A3N4HX34</accession>
<evidence type="ECO:0000313" key="2">
    <source>
        <dbReference type="Proteomes" id="UP000275078"/>
    </source>
</evidence>
<sequence>MSRVSHIDITTVRSVLGDHRQYPCLYQDDPLDPKFLEWYSKREFSGPATGGNRQFSSERDRDFQLFRERAFRQDKLFKDLGGGREGLLFKEWDAFCTKSIDKFIIPRYKAKFTGWLSDVVKRIRDSNPKTFWLGSRHLFNPDDFQAQTDLWRRLEELQEQRIAAVRECFGTDKKLFARGFSLTGDSHYSLQFPNPAPSEEAELNRVFGFYCDTVCNSALRRRDAAAHQAAQYATALNTTVDELGSPASDWFLHEYNATMSRLEAAKRKWESETDPVPFFDFLQSIHQTEAPLELNGLTYHTRLVFFVPEVKTLERLDRAGLKGEDWKIGLDPGMLENKSEAFWGEWIEKHVTMVCSHLKHMHQYRVWQAALRFRTEAFRKLALLLLQNIEDTNHHVLREYFTCGEQYLMEATELGYPASASTSNATPVVTEGHRIEYNAPAQFSLVASDETGFNPNAEQNPVPEIPDVVTQSYFYYQSPPGPSNL</sequence>
<keyword evidence="2" id="KW-1185">Reference proteome</keyword>
<dbReference type="Proteomes" id="UP000275078">
    <property type="component" value="Unassembled WGS sequence"/>
</dbReference>
<proteinExistence type="predicted"/>